<gene>
    <name evidence="4" type="ORF">BaRGS_00009123</name>
</gene>
<dbReference type="GO" id="GO:0005096">
    <property type="term" value="F:GTPase activator activity"/>
    <property type="evidence" value="ECO:0007669"/>
    <property type="project" value="UniProtKB-KW"/>
</dbReference>
<sequence>MAGFYSLENKEVIRIKVKKCDGMMQPEYKKFSIDPQITSFEMLQGILAKAFDIKADFTLSYLARDAEGQEVYLSMLSDWDMDAAFQCAADPCLKLKVDLKPFDQELDDWDVIAPTEIPQHRITSLLDRNSLLGAITSNISSQVGKTMSSMQRAMGLKQSDETYKPLKPPMSDMEFHNYLDSAGFMVKPNEFRLSIYQGGIEGSLRRVAWRHLLNIFPAQMSGRERFDYLKRKEQEYYALRDEWKEKFASGSTTEEVKYVASMVKKDVLRTDRSHRLYAGGDDNKNILSLFHILVTYALTHPDVSYCQGMSDLASPLLVIQKDEAQAYICFCSLMQRLRSNFSPDGSAMMTQFRHLAELLQVHDPEFYEYLQSINAHDLFFCYRWLLLQLKREFPFEDALYMLEVMWSTLPPAPPEHDLALVDADYNVKLLSSSPCSPSFSFQHSVYAKLLAMRCSNRMRDFAVSGPSKPGLATLAPAHPKLRRQGASFDTSPGDEDRGLDYPEIDNPMTRSLQRRSNSIDQVLQDGASAAADAPQENGIPQENGEGDGKKESKDSASVRSEVQNVDGVSDSKMVRDDSQSQNSSSDSVNNLNCQQNDKTAERQGKPCIYPVPDCTVTVSDDVEGSAETNSSYANISVELGTADSEEDRIDDNSCHLDTDRQMQFNMSLESEPGTAGSAEQEKKDGEDEGYSGFFSSMKKLLSSPKRRPADIVIPNDISSSRNSSFSGTSSREQAMGEASLRRGHSDSGVSDGLVDGEASGSWSSSQPSQTTAAKPPSRPHPLPVVLPPPQDFGNGNPFLMFLCLTLLLQHRNQIIQAHMDYEDTAMLFDKMVRRHNVQKVLHQARELYSDYLRSQQTIAEQPANEKYGCSV</sequence>
<dbReference type="Pfam" id="PF00566">
    <property type="entry name" value="RabGAP-TBC"/>
    <property type="match status" value="1"/>
</dbReference>
<dbReference type="EMBL" id="JACVVK020000043">
    <property type="protein sequence ID" value="KAK7499471.1"/>
    <property type="molecule type" value="Genomic_DNA"/>
</dbReference>
<keyword evidence="1" id="KW-0343">GTPase activation</keyword>
<protein>
    <recommendedName>
        <fullName evidence="3">Rab-GAP TBC domain-containing protein</fullName>
    </recommendedName>
</protein>
<feature type="compositionally biased region" description="Low complexity" evidence="2">
    <location>
        <begin position="759"/>
        <end position="768"/>
    </location>
</feature>
<dbReference type="PANTHER" id="PTHR22957">
    <property type="entry name" value="TBC1 DOMAIN FAMILY MEMBER GTPASE-ACTIVATING PROTEIN"/>
    <property type="match status" value="1"/>
</dbReference>
<feature type="compositionally biased region" description="Pro residues" evidence="2">
    <location>
        <begin position="776"/>
        <end position="788"/>
    </location>
</feature>
<keyword evidence="5" id="KW-1185">Reference proteome</keyword>
<dbReference type="Gene3D" id="1.10.472.80">
    <property type="entry name" value="Ypt/Rab-GAP domain of gyp1p, domain 3"/>
    <property type="match status" value="2"/>
</dbReference>
<dbReference type="SMART" id="SM00164">
    <property type="entry name" value="TBC"/>
    <property type="match status" value="1"/>
</dbReference>
<feature type="compositionally biased region" description="Low complexity" evidence="2">
    <location>
        <begin position="579"/>
        <end position="590"/>
    </location>
</feature>
<dbReference type="Gene3D" id="1.10.8.270">
    <property type="entry name" value="putative rabgap domain of human tbc1 domain family member 14 like domains"/>
    <property type="match status" value="1"/>
</dbReference>
<evidence type="ECO:0000256" key="2">
    <source>
        <dbReference type="SAM" id="MobiDB-lite"/>
    </source>
</evidence>
<dbReference type="InterPro" id="IPR000195">
    <property type="entry name" value="Rab-GAP-TBC_dom"/>
</dbReference>
<accession>A0ABD0LJT6</accession>
<dbReference type="SUPFAM" id="SSF47923">
    <property type="entry name" value="Ypt/Rab-GAP domain of gyp1p"/>
    <property type="match status" value="2"/>
</dbReference>
<feature type="region of interest" description="Disordered" evidence="2">
    <location>
        <begin position="668"/>
        <end position="691"/>
    </location>
</feature>
<evidence type="ECO:0000259" key="3">
    <source>
        <dbReference type="PROSITE" id="PS50086"/>
    </source>
</evidence>
<dbReference type="Proteomes" id="UP001519460">
    <property type="component" value="Unassembled WGS sequence"/>
</dbReference>
<reference evidence="4 5" key="1">
    <citation type="journal article" date="2023" name="Sci. Data">
        <title>Genome assembly of the Korean intertidal mud-creeper Batillaria attramentaria.</title>
        <authorList>
            <person name="Patra A.K."/>
            <person name="Ho P.T."/>
            <person name="Jun S."/>
            <person name="Lee S.J."/>
            <person name="Kim Y."/>
            <person name="Won Y.J."/>
        </authorList>
    </citation>
    <scope>NUCLEOTIDE SEQUENCE [LARGE SCALE GENOMIC DNA]</scope>
    <source>
        <strain evidence="4">Wonlab-2016</strain>
    </source>
</reference>
<feature type="domain" description="Rab-GAP TBC" evidence="3">
    <location>
        <begin position="199"/>
        <end position="409"/>
    </location>
</feature>
<comment type="caution">
    <text evidence="4">The sequence shown here is derived from an EMBL/GenBank/DDBJ whole genome shotgun (WGS) entry which is preliminary data.</text>
</comment>
<feature type="region of interest" description="Disordered" evidence="2">
    <location>
        <begin position="704"/>
        <end position="788"/>
    </location>
</feature>
<feature type="compositionally biased region" description="Basic and acidic residues" evidence="2">
    <location>
        <begin position="546"/>
        <end position="556"/>
    </location>
</feature>
<dbReference type="AlphaFoldDB" id="A0ABD0LJT6"/>
<feature type="compositionally biased region" description="Low complexity" evidence="2">
    <location>
        <begin position="718"/>
        <end position="730"/>
    </location>
</feature>
<feature type="region of interest" description="Disordered" evidence="2">
    <location>
        <begin position="464"/>
        <end position="513"/>
    </location>
</feature>
<dbReference type="PANTHER" id="PTHR22957:SF333">
    <property type="entry name" value="TBC1 DOMAIN FAMILY MEMBER 25"/>
    <property type="match status" value="1"/>
</dbReference>
<feature type="region of interest" description="Disordered" evidence="2">
    <location>
        <begin position="525"/>
        <end position="607"/>
    </location>
</feature>
<organism evidence="4 5">
    <name type="scientific">Batillaria attramentaria</name>
    <dbReference type="NCBI Taxonomy" id="370345"/>
    <lineage>
        <taxon>Eukaryota</taxon>
        <taxon>Metazoa</taxon>
        <taxon>Spiralia</taxon>
        <taxon>Lophotrochozoa</taxon>
        <taxon>Mollusca</taxon>
        <taxon>Gastropoda</taxon>
        <taxon>Caenogastropoda</taxon>
        <taxon>Sorbeoconcha</taxon>
        <taxon>Cerithioidea</taxon>
        <taxon>Batillariidae</taxon>
        <taxon>Batillaria</taxon>
    </lineage>
</organism>
<evidence type="ECO:0000313" key="4">
    <source>
        <dbReference type="EMBL" id="KAK7499471.1"/>
    </source>
</evidence>
<proteinExistence type="predicted"/>
<evidence type="ECO:0000256" key="1">
    <source>
        <dbReference type="ARBA" id="ARBA00022468"/>
    </source>
</evidence>
<evidence type="ECO:0000313" key="5">
    <source>
        <dbReference type="Proteomes" id="UP001519460"/>
    </source>
</evidence>
<dbReference type="InterPro" id="IPR035969">
    <property type="entry name" value="Rab-GAP_TBC_sf"/>
</dbReference>
<name>A0ABD0LJT6_9CAEN</name>
<dbReference type="PROSITE" id="PS50086">
    <property type="entry name" value="TBC_RABGAP"/>
    <property type="match status" value="1"/>
</dbReference>